<feature type="region of interest" description="Disordered" evidence="8">
    <location>
        <begin position="1"/>
        <end position="22"/>
    </location>
</feature>
<evidence type="ECO:0000313" key="10">
    <source>
        <dbReference type="EMBL" id="CAL4155577.1"/>
    </source>
</evidence>
<evidence type="ECO:0000256" key="5">
    <source>
        <dbReference type="ARBA" id="ARBA00047878"/>
    </source>
</evidence>
<comment type="similarity">
    <text evidence="1">Belongs to the NADP-dependent oxidoreductase L4BD family.</text>
</comment>
<dbReference type="Pfam" id="PF00107">
    <property type="entry name" value="ADH_zinc_N"/>
    <property type="match status" value="1"/>
</dbReference>
<dbReference type="GO" id="GO:0006693">
    <property type="term" value="P:prostaglandin metabolic process"/>
    <property type="evidence" value="ECO:0007669"/>
    <property type="project" value="TreeGrafter"/>
</dbReference>
<dbReference type="Gene3D" id="3.90.180.10">
    <property type="entry name" value="Medium-chain alcohol dehydrogenases, catalytic domain"/>
    <property type="match status" value="1"/>
</dbReference>
<keyword evidence="3" id="KW-0560">Oxidoreductase</keyword>
<comment type="catalytic activity">
    <reaction evidence="5">
        <text>13,14-dihydro-15-oxo-prostaglandin F1alpha + NADP(+) = 15-oxoprostaglandin F1alpha + NADPH + H(+)</text>
        <dbReference type="Rhea" id="RHEA:50592"/>
        <dbReference type="ChEBI" id="CHEBI:15378"/>
        <dbReference type="ChEBI" id="CHEBI:57783"/>
        <dbReference type="ChEBI" id="CHEBI:58349"/>
        <dbReference type="ChEBI" id="CHEBI:79072"/>
        <dbReference type="ChEBI" id="CHEBI:133411"/>
    </reaction>
    <physiologicalReaction direction="right-to-left" evidence="5">
        <dbReference type="Rhea" id="RHEA:50594"/>
    </physiologicalReaction>
</comment>
<dbReference type="InterPro" id="IPR045010">
    <property type="entry name" value="MDR_fam"/>
</dbReference>
<keyword evidence="11" id="KW-1185">Reference proteome</keyword>
<dbReference type="InterPro" id="IPR036291">
    <property type="entry name" value="NAD(P)-bd_dom_sf"/>
</dbReference>
<reference evidence="10 11" key="1">
    <citation type="submission" date="2024-05" db="EMBL/GenBank/DDBJ databases">
        <authorList>
            <person name="Wallberg A."/>
        </authorList>
    </citation>
    <scope>NUCLEOTIDE SEQUENCE [LARGE SCALE GENOMIC DNA]</scope>
</reference>
<comment type="catalytic activity">
    <reaction evidence="6">
        <text>13,14-dihydro-15-oxo-PGF2alpha + NADP(+) = 15-oxoprostaglandin F2alpha + NADPH + H(+)</text>
        <dbReference type="Rhea" id="RHEA:50588"/>
        <dbReference type="ChEBI" id="CHEBI:15378"/>
        <dbReference type="ChEBI" id="CHEBI:57783"/>
        <dbReference type="ChEBI" id="CHEBI:58349"/>
        <dbReference type="ChEBI" id="CHEBI:133374"/>
        <dbReference type="ChEBI" id="CHEBI:133409"/>
    </reaction>
    <physiologicalReaction direction="right-to-left" evidence="6">
        <dbReference type="Rhea" id="RHEA:50590"/>
    </physiologicalReaction>
</comment>
<evidence type="ECO:0000313" key="11">
    <source>
        <dbReference type="Proteomes" id="UP001497623"/>
    </source>
</evidence>
<accession>A0AAV2S363</accession>
<comment type="caution">
    <text evidence="10">The sequence shown here is derived from an EMBL/GenBank/DDBJ whole genome shotgun (WGS) entry which is preliminary data.</text>
</comment>
<evidence type="ECO:0000256" key="2">
    <source>
        <dbReference type="ARBA" id="ARBA00011981"/>
    </source>
</evidence>
<evidence type="ECO:0000256" key="7">
    <source>
        <dbReference type="ARBA" id="ARBA00049070"/>
    </source>
</evidence>
<dbReference type="InterPro" id="IPR011032">
    <property type="entry name" value="GroES-like_sf"/>
</dbReference>
<dbReference type="InterPro" id="IPR020843">
    <property type="entry name" value="ER"/>
</dbReference>
<name>A0AAV2S363_MEGNR</name>
<gene>
    <name evidence="10" type="ORF">MNOR_LOCUS31530</name>
</gene>
<dbReference type="SUPFAM" id="SSF51735">
    <property type="entry name" value="NAD(P)-binding Rossmann-fold domains"/>
    <property type="match status" value="1"/>
</dbReference>
<feature type="domain" description="Enoyl reductase (ER)" evidence="9">
    <location>
        <begin position="43"/>
        <end position="344"/>
    </location>
</feature>
<dbReference type="Proteomes" id="UP001497623">
    <property type="component" value="Unassembled WGS sequence"/>
</dbReference>
<organism evidence="10 11">
    <name type="scientific">Meganyctiphanes norvegica</name>
    <name type="common">Northern krill</name>
    <name type="synonym">Thysanopoda norvegica</name>
    <dbReference type="NCBI Taxonomy" id="48144"/>
    <lineage>
        <taxon>Eukaryota</taxon>
        <taxon>Metazoa</taxon>
        <taxon>Ecdysozoa</taxon>
        <taxon>Arthropoda</taxon>
        <taxon>Crustacea</taxon>
        <taxon>Multicrustacea</taxon>
        <taxon>Malacostraca</taxon>
        <taxon>Eumalacostraca</taxon>
        <taxon>Eucarida</taxon>
        <taxon>Euphausiacea</taxon>
        <taxon>Euphausiidae</taxon>
        <taxon>Meganyctiphanes</taxon>
    </lineage>
</organism>
<protein>
    <recommendedName>
        <fullName evidence="4">15-oxoprostaglandin 13-reductase</fullName>
        <ecNumber evidence="2">1.3.1.48</ecNumber>
    </recommendedName>
    <alternativeName>
        <fullName evidence="4">15-oxoprostaglandin 13-reductase</fullName>
    </alternativeName>
</protein>
<evidence type="ECO:0000256" key="1">
    <source>
        <dbReference type="ARBA" id="ARBA00010460"/>
    </source>
</evidence>
<dbReference type="Gene3D" id="3.40.50.720">
    <property type="entry name" value="NAD(P)-binding Rossmann-like Domain"/>
    <property type="match status" value="1"/>
</dbReference>
<evidence type="ECO:0000256" key="4">
    <source>
        <dbReference type="ARBA" id="ARBA00033119"/>
    </source>
</evidence>
<dbReference type="Pfam" id="PF16884">
    <property type="entry name" value="ADH_N_2"/>
    <property type="match status" value="1"/>
</dbReference>
<dbReference type="InterPro" id="IPR041694">
    <property type="entry name" value="ADH_N_2"/>
</dbReference>
<evidence type="ECO:0000256" key="6">
    <source>
        <dbReference type="ARBA" id="ARBA00048290"/>
    </source>
</evidence>
<dbReference type="SUPFAM" id="SSF50129">
    <property type="entry name" value="GroES-like"/>
    <property type="match status" value="1"/>
</dbReference>
<dbReference type="PANTHER" id="PTHR43205:SF5">
    <property type="entry name" value="PROSTAGLANDIN REDUCTASE 2"/>
    <property type="match status" value="1"/>
</dbReference>
<dbReference type="SMART" id="SM00829">
    <property type="entry name" value="PKS_ER"/>
    <property type="match status" value="1"/>
</dbReference>
<evidence type="ECO:0000256" key="3">
    <source>
        <dbReference type="ARBA" id="ARBA00023002"/>
    </source>
</evidence>
<dbReference type="AlphaFoldDB" id="A0AAV2S363"/>
<proteinExistence type="inferred from homology"/>
<dbReference type="EMBL" id="CAXKWB010040770">
    <property type="protein sequence ID" value="CAL4155577.1"/>
    <property type="molecule type" value="Genomic_DNA"/>
</dbReference>
<sequence length="348" mass="37349">TGNMASNRRVYLTRRPGEDKPPSDDCFGIENCDIEDIGNGHVKVKALYLSVDPYMRCRMNEDSGVEYVKSWNIGGTITSQGIGEVLESNSNKFKKGDVIISESLDTEWKDIFTLNESQGRLLELPPGTSPSWALGALGMPGLSAALGLIKKAEIKGGETMVVSGAAGAVGNVAGQLAKSMGVKRVIGICGTDEKCNLLKTIGFDDVINYKTANVADVLNEICSGQVDIYFDNVGGSVSDAVIGEMVKGGRVVLCGQISAYNQTGEYPPPLPTSTKEKLSSLEIKRERFLVLDYMEDFEKTLGLLAQKVLQGEIIVKETTITGLENAGLAFVSMMKGGNIGKMIVKCQK</sequence>
<dbReference type="PANTHER" id="PTHR43205">
    <property type="entry name" value="PROSTAGLANDIN REDUCTASE"/>
    <property type="match status" value="1"/>
</dbReference>
<dbReference type="GO" id="GO:0047522">
    <property type="term" value="F:15-oxoprostaglandin 13-reductase [NAD(P)+] activity"/>
    <property type="evidence" value="ECO:0007669"/>
    <property type="project" value="UniProtKB-EC"/>
</dbReference>
<dbReference type="FunFam" id="3.40.50.720:FF:000121">
    <property type="entry name" value="Prostaglandin reductase 2"/>
    <property type="match status" value="1"/>
</dbReference>
<feature type="non-terminal residue" evidence="10">
    <location>
        <position position="1"/>
    </location>
</feature>
<evidence type="ECO:0000259" key="9">
    <source>
        <dbReference type="SMART" id="SM00829"/>
    </source>
</evidence>
<dbReference type="EC" id="1.3.1.48" evidence="2"/>
<comment type="catalytic activity">
    <reaction evidence="7">
        <text>13,14-dihydro-15-oxo-prostaglandin E1 + NADP(+) = 15-oxoprostaglandin E1 + NADPH + H(+)</text>
        <dbReference type="Rhea" id="RHEA:50584"/>
        <dbReference type="ChEBI" id="CHEBI:15378"/>
        <dbReference type="ChEBI" id="CHEBI:57401"/>
        <dbReference type="ChEBI" id="CHEBI:57783"/>
        <dbReference type="ChEBI" id="CHEBI:58349"/>
        <dbReference type="ChEBI" id="CHEBI:133408"/>
    </reaction>
    <physiologicalReaction direction="right-to-left" evidence="7">
        <dbReference type="Rhea" id="RHEA:50586"/>
    </physiologicalReaction>
</comment>
<evidence type="ECO:0000256" key="8">
    <source>
        <dbReference type="SAM" id="MobiDB-lite"/>
    </source>
</evidence>
<dbReference type="InterPro" id="IPR013149">
    <property type="entry name" value="ADH-like_C"/>
</dbReference>